<sequence length="198" mass="20187">MATNSGNSSEGSQGSSAGSGASSEASANSSAASEGTSGGSTNATEASEGSSGSSNRDATEPVPPDEDATDASDVIIATSALGTVTASTVGSVLLTIFAVNELSAELYLRNNALAVRHHIQRGAGEALEDLAHLCGVPTHAYPRFAEVTRQARHDLVAHLEEPRSVDAEHTRAFLSDLARALGEDHDLARAIIAQAYGD</sequence>
<dbReference type="AlphaFoldDB" id="A0A328C1K4"/>
<feature type="compositionally biased region" description="Low complexity" evidence="1">
    <location>
        <begin position="1"/>
        <end position="55"/>
    </location>
</feature>
<keyword evidence="3" id="KW-1185">Reference proteome</keyword>
<name>A0A328C1K4_9DELT</name>
<feature type="region of interest" description="Disordered" evidence="1">
    <location>
        <begin position="1"/>
        <end position="69"/>
    </location>
</feature>
<accession>A0A328C1K4</accession>
<protein>
    <recommendedName>
        <fullName evidence="4">DUF3015 domain-containing protein</fullName>
    </recommendedName>
</protein>
<organism evidence="2 3">
    <name type="scientific">Lujinxingia litoralis</name>
    <dbReference type="NCBI Taxonomy" id="2211119"/>
    <lineage>
        <taxon>Bacteria</taxon>
        <taxon>Deltaproteobacteria</taxon>
        <taxon>Bradymonadales</taxon>
        <taxon>Lujinxingiaceae</taxon>
        <taxon>Lujinxingia</taxon>
    </lineage>
</organism>
<evidence type="ECO:0000313" key="3">
    <source>
        <dbReference type="Proteomes" id="UP000249169"/>
    </source>
</evidence>
<reference evidence="2 3" key="1">
    <citation type="submission" date="2018-05" db="EMBL/GenBank/DDBJ databases">
        <title>Lujinxingia marina gen. nov. sp. nov., a new facultative anaerobic member of the class Deltaproteobacteria, and proposal of Lujinxingaceae fam. nov.</title>
        <authorList>
            <person name="Li C.-M."/>
        </authorList>
    </citation>
    <scope>NUCLEOTIDE SEQUENCE [LARGE SCALE GENOMIC DNA]</scope>
    <source>
        <strain evidence="2 3">B210</strain>
    </source>
</reference>
<proteinExistence type="predicted"/>
<dbReference type="EMBL" id="QHKO01000013">
    <property type="protein sequence ID" value="RAL20169.1"/>
    <property type="molecule type" value="Genomic_DNA"/>
</dbReference>
<evidence type="ECO:0000256" key="1">
    <source>
        <dbReference type="SAM" id="MobiDB-lite"/>
    </source>
</evidence>
<evidence type="ECO:0000313" key="2">
    <source>
        <dbReference type="EMBL" id="RAL20169.1"/>
    </source>
</evidence>
<comment type="caution">
    <text evidence="2">The sequence shown here is derived from an EMBL/GenBank/DDBJ whole genome shotgun (WGS) entry which is preliminary data.</text>
</comment>
<dbReference type="Proteomes" id="UP000249169">
    <property type="component" value="Unassembled WGS sequence"/>
</dbReference>
<evidence type="ECO:0008006" key="4">
    <source>
        <dbReference type="Google" id="ProtNLM"/>
    </source>
</evidence>
<gene>
    <name evidence="2" type="ORF">DL240_18295</name>
</gene>